<protein>
    <submittedName>
        <fullName evidence="2">Uncharacterized protein</fullName>
    </submittedName>
</protein>
<comment type="caution">
    <text evidence="2">The sequence shown here is derived from an EMBL/GenBank/DDBJ whole genome shotgun (WGS) entry which is preliminary data.</text>
</comment>
<organism evidence="2 3">
    <name type="scientific">Claviceps humidiphila</name>
    <dbReference type="NCBI Taxonomy" id="1294629"/>
    <lineage>
        <taxon>Eukaryota</taxon>
        <taxon>Fungi</taxon>
        <taxon>Dikarya</taxon>
        <taxon>Ascomycota</taxon>
        <taxon>Pezizomycotina</taxon>
        <taxon>Sordariomycetes</taxon>
        <taxon>Hypocreomycetidae</taxon>
        <taxon>Hypocreales</taxon>
        <taxon>Clavicipitaceae</taxon>
        <taxon>Claviceps</taxon>
    </lineage>
</organism>
<keyword evidence="3" id="KW-1185">Reference proteome</keyword>
<dbReference type="AlphaFoldDB" id="A0A9P7QA78"/>
<dbReference type="EMBL" id="SRQM01000012">
    <property type="protein sequence ID" value="KAG6123039.1"/>
    <property type="molecule type" value="Genomic_DNA"/>
</dbReference>
<evidence type="ECO:0000313" key="2">
    <source>
        <dbReference type="EMBL" id="KAG6123039.1"/>
    </source>
</evidence>
<name>A0A9P7QA78_9HYPO</name>
<accession>A0A9P7QA78</accession>
<feature type="region of interest" description="Disordered" evidence="1">
    <location>
        <begin position="39"/>
        <end position="66"/>
    </location>
</feature>
<reference evidence="2 3" key="1">
    <citation type="journal article" date="2020" name="bioRxiv">
        <title>Whole genome comparisons of ergot fungi reveals the divergence and evolution of species within the genus Claviceps are the result of varying mechanisms driving genome evolution and host range expansion.</title>
        <authorList>
            <person name="Wyka S.A."/>
            <person name="Mondo S.J."/>
            <person name="Liu M."/>
            <person name="Dettman J."/>
            <person name="Nalam V."/>
            <person name="Broders K.D."/>
        </authorList>
    </citation>
    <scope>NUCLEOTIDE SEQUENCE [LARGE SCALE GENOMIC DNA]</scope>
    <source>
        <strain evidence="2 3">LM576</strain>
    </source>
</reference>
<gene>
    <name evidence="2" type="ORF">E4U13_000669</name>
</gene>
<sequence length="188" mass="20409">MKGFAVWIEGTSVTGFRLNLGSLRPFGVAPVGTCPAPALGPPSEGWSHGNGGGKKNQTHNFQDPQGTRQRLYVRIRLTPPSAASAAKEILGFDGGEDVDGYDEDGEDFLGDEADDDDNVQEHFNHVENANVDDKRRRAEVLCMSSKTKRVRCDVFPWCGMIAELDKVSGAMMQQCVALLCAASTKIYT</sequence>
<dbReference type="Proteomes" id="UP000732380">
    <property type="component" value="Unassembled WGS sequence"/>
</dbReference>
<evidence type="ECO:0000313" key="3">
    <source>
        <dbReference type="Proteomes" id="UP000732380"/>
    </source>
</evidence>
<evidence type="ECO:0000256" key="1">
    <source>
        <dbReference type="SAM" id="MobiDB-lite"/>
    </source>
</evidence>
<proteinExistence type="predicted"/>